<gene>
    <name evidence="1" type="ORF">A0U92_07305</name>
</gene>
<reference evidence="1 2" key="1">
    <citation type="submission" date="2016-03" db="EMBL/GenBank/DDBJ databases">
        <title>Acetic acid bacteria sequencing.</title>
        <authorList>
            <person name="Brandt J."/>
            <person name="Jakob F."/>
            <person name="Vogel R.F."/>
        </authorList>
    </citation>
    <scope>NUCLEOTIDE SEQUENCE [LARGE SCALE GENOMIC DNA]</scope>
    <source>
        <strain evidence="1 2">TMW2.1153</strain>
    </source>
</reference>
<organism evidence="1 2">
    <name type="scientific">Acetobacter aceti</name>
    <dbReference type="NCBI Taxonomy" id="435"/>
    <lineage>
        <taxon>Bacteria</taxon>
        <taxon>Pseudomonadati</taxon>
        <taxon>Pseudomonadota</taxon>
        <taxon>Alphaproteobacteria</taxon>
        <taxon>Acetobacterales</taxon>
        <taxon>Acetobacteraceae</taxon>
        <taxon>Acetobacter</taxon>
        <taxon>Acetobacter subgen. Acetobacter</taxon>
    </lineage>
</organism>
<protein>
    <submittedName>
        <fullName evidence="1">Uncharacterized protein</fullName>
    </submittedName>
</protein>
<keyword evidence="2" id="KW-1185">Reference proteome</keyword>
<evidence type="ECO:0000313" key="2">
    <source>
        <dbReference type="Proteomes" id="UP000188937"/>
    </source>
</evidence>
<dbReference type="KEGG" id="aace:A0U92_07305"/>
<proteinExistence type="predicted"/>
<accession>A0A1U9KFX0</accession>
<dbReference type="STRING" id="435.A0U92_07305"/>
<dbReference type="RefSeq" id="WP_077812662.1">
    <property type="nucleotide sequence ID" value="NZ_CP014692.1"/>
</dbReference>
<dbReference type="Proteomes" id="UP000188937">
    <property type="component" value="Chromosome"/>
</dbReference>
<sequence>MTVSFRPNTKDESTYSVIQWNYDCQTKTAKPEGLGKIYIWDKTIPEEILSRLDVVERGDLEAWLKATREGKEIRHIHEQLMLVEPLSRDLIAGVQRGTWEAEELTYMIPLLDKALRALRRAEKKMNTP</sequence>
<evidence type="ECO:0000313" key="1">
    <source>
        <dbReference type="EMBL" id="AQS84619.1"/>
    </source>
</evidence>
<name>A0A1U9KFX0_ACEAC</name>
<dbReference type="EMBL" id="CP014692">
    <property type="protein sequence ID" value="AQS84619.1"/>
    <property type="molecule type" value="Genomic_DNA"/>
</dbReference>
<dbReference type="AlphaFoldDB" id="A0A1U9KFX0"/>